<organism evidence="1 2">
    <name type="scientific">Cotesia typhae</name>
    <dbReference type="NCBI Taxonomy" id="2053667"/>
    <lineage>
        <taxon>Eukaryota</taxon>
        <taxon>Metazoa</taxon>
        <taxon>Ecdysozoa</taxon>
        <taxon>Arthropoda</taxon>
        <taxon>Hexapoda</taxon>
        <taxon>Insecta</taxon>
        <taxon>Pterygota</taxon>
        <taxon>Neoptera</taxon>
        <taxon>Endopterygota</taxon>
        <taxon>Hymenoptera</taxon>
        <taxon>Apocrita</taxon>
        <taxon>Ichneumonoidea</taxon>
        <taxon>Braconidae</taxon>
        <taxon>Microgastrinae</taxon>
        <taxon>Cotesia</taxon>
    </lineage>
</organism>
<proteinExistence type="predicted"/>
<dbReference type="Proteomes" id="UP000729913">
    <property type="component" value="Unassembled WGS sequence"/>
</dbReference>
<reference evidence="1" key="1">
    <citation type="submission" date="2020-03" db="EMBL/GenBank/DDBJ databases">
        <authorList>
            <person name="Chebbi M.A."/>
            <person name="Drezen J.M."/>
        </authorList>
    </citation>
    <scope>NUCLEOTIDE SEQUENCE</scope>
    <source>
        <tissue evidence="1">Whole body</tissue>
    </source>
</reference>
<dbReference type="EMBL" id="JAAOIC020000047">
    <property type="protein sequence ID" value="KAG8037892.1"/>
    <property type="molecule type" value="Genomic_DNA"/>
</dbReference>
<evidence type="ECO:0000313" key="1">
    <source>
        <dbReference type="EMBL" id="KAG8037892.1"/>
    </source>
</evidence>
<reference evidence="1" key="2">
    <citation type="submission" date="2021-04" db="EMBL/GenBank/DDBJ databases">
        <title>Genome-wide patterns of bracovirus chromosomal integration into multiple host tissues during parasitism.</title>
        <authorList>
            <person name="Chebbi M.A.C."/>
        </authorList>
    </citation>
    <scope>NUCLEOTIDE SEQUENCE</scope>
    <source>
        <tissue evidence="1">Whole body</tissue>
    </source>
</reference>
<gene>
    <name evidence="1" type="ORF">G9C98_006103</name>
</gene>
<keyword evidence="2" id="KW-1185">Reference proteome</keyword>
<dbReference type="AlphaFoldDB" id="A0A8J5URJ4"/>
<comment type="caution">
    <text evidence="1">The sequence shown here is derived from an EMBL/GenBank/DDBJ whole genome shotgun (WGS) entry which is preliminary data.</text>
</comment>
<evidence type="ECO:0000313" key="2">
    <source>
        <dbReference type="Proteomes" id="UP000729913"/>
    </source>
</evidence>
<accession>A0A8J5URJ4</accession>
<name>A0A8J5URJ4_9HYME</name>
<sequence>MTVHQEIIKQDNVKTRYSLIKRENNNEDSMVLNSCNFFNNYLVGTPNNITKHFAMGNNNGENESNVIDRNSSQSQVIQNYLNQTIPFRTTTMTKIEINNRIKGDRKVNNIINNNRCKNDTTVNHHIISGYKLTRSQIIKNNHLKHGIVIQKINQSNIKNLRYNNVNNYNQNHGVITASAYSDLCNRTAVDG</sequence>
<dbReference type="OrthoDB" id="192887at2759"/>
<protein>
    <submittedName>
        <fullName evidence="1">Uncharacterized protein</fullName>
    </submittedName>
</protein>